<feature type="compositionally biased region" description="Low complexity" evidence="6">
    <location>
        <begin position="323"/>
        <end position="351"/>
    </location>
</feature>
<feature type="compositionally biased region" description="Polar residues" evidence="6">
    <location>
        <begin position="286"/>
        <end position="302"/>
    </location>
</feature>
<dbReference type="InterPro" id="IPR046347">
    <property type="entry name" value="bZIP_sf"/>
</dbReference>
<name>A0AAV2TT28_CALDB</name>
<dbReference type="InterPro" id="IPR004827">
    <property type="entry name" value="bZIP"/>
</dbReference>
<dbReference type="InterPro" id="IPR002112">
    <property type="entry name" value="Leuzip_Jun"/>
</dbReference>
<keyword evidence="5" id="KW-0175">Coiled coil</keyword>
<protein>
    <recommendedName>
        <fullName evidence="7">BZIP domain-containing protein</fullName>
    </recommendedName>
</protein>
<evidence type="ECO:0000256" key="5">
    <source>
        <dbReference type="SAM" id="Coils"/>
    </source>
</evidence>
<dbReference type="PRINTS" id="PR00043">
    <property type="entry name" value="LEUZIPPRJUN"/>
</dbReference>
<evidence type="ECO:0000256" key="6">
    <source>
        <dbReference type="SAM" id="MobiDB-lite"/>
    </source>
</evidence>
<keyword evidence="3" id="KW-0238">DNA-binding</keyword>
<dbReference type="PANTHER" id="PTHR11462:SF35">
    <property type="entry name" value="TRANSCRIPTION FACTOR JRA"/>
    <property type="match status" value="1"/>
</dbReference>
<feature type="compositionally biased region" description="Basic and acidic residues" evidence="6">
    <location>
        <begin position="1"/>
        <end position="10"/>
    </location>
</feature>
<feature type="region of interest" description="Disordered" evidence="6">
    <location>
        <begin position="286"/>
        <end position="379"/>
    </location>
</feature>
<evidence type="ECO:0000313" key="8">
    <source>
        <dbReference type="EMBL" id="CAL5139930.1"/>
    </source>
</evidence>
<sequence length="443" mass="47745">MDTSKGHEDVPATTSATDKPSAATRPTTLNILLDNGIKSPLISSFRTPSLGDLQPLLRSEVEKFLQQWKPSPQTPGSFLNPKNVTEEQEKFANAFTQKLNELQESGCSASITAAISPATTGVGPNNLYNVNLSELNAQNLNNLAELCRQAAQQQPGLCTAPASIFLYSPTGFNARSLNNSQGNSSESPQAPTTFDNPSASVQNPLQGSVSITLPAAAVPAQSNELTTVQLPSGLRFEITTSGGIPRSSVLKMLGLEAPPSDIKQTVGSDSGQPTDSALWPLRIQTSTSGEPNQQDSSHSGLLTSPREGGDTRPPSVENSLDQSEISRPLRSSSSLSSNSSVSQSNVKDSVSCAGLKDVRLDPTEQSRMRLERKRARNRDAARKCRERKIRLIKSLEKDVLHLSEENKALRNRLTRSRAEIERLKLFVVDHLEKDCPAVSGKVV</sequence>
<dbReference type="GO" id="GO:0042127">
    <property type="term" value="P:regulation of cell population proliferation"/>
    <property type="evidence" value="ECO:0007669"/>
    <property type="project" value="TreeGrafter"/>
</dbReference>
<keyword evidence="2" id="KW-0805">Transcription regulation</keyword>
<dbReference type="CDD" id="cd14696">
    <property type="entry name" value="bZIP_Jun"/>
    <property type="match status" value="1"/>
</dbReference>
<keyword evidence="4" id="KW-0804">Transcription</keyword>
<dbReference type="PROSITE" id="PS50217">
    <property type="entry name" value="BZIP"/>
    <property type="match status" value="1"/>
</dbReference>
<dbReference type="GO" id="GO:0051726">
    <property type="term" value="P:regulation of cell cycle"/>
    <property type="evidence" value="ECO:0007669"/>
    <property type="project" value="TreeGrafter"/>
</dbReference>
<dbReference type="PANTHER" id="PTHR11462">
    <property type="entry name" value="JUN TRANSCRIPTION FACTOR-RELATED"/>
    <property type="match status" value="1"/>
</dbReference>
<dbReference type="InterPro" id="IPR050946">
    <property type="entry name" value="AP-1_TF_bZIP"/>
</dbReference>
<organism evidence="8 9">
    <name type="scientific">Calicophoron daubneyi</name>
    <name type="common">Rumen fluke</name>
    <name type="synonym">Paramphistomum daubneyi</name>
    <dbReference type="NCBI Taxonomy" id="300641"/>
    <lineage>
        <taxon>Eukaryota</taxon>
        <taxon>Metazoa</taxon>
        <taxon>Spiralia</taxon>
        <taxon>Lophotrochozoa</taxon>
        <taxon>Platyhelminthes</taxon>
        <taxon>Trematoda</taxon>
        <taxon>Digenea</taxon>
        <taxon>Plagiorchiida</taxon>
        <taxon>Pronocephalata</taxon>
        <taxon>Paramphistomoidea</taxon>
        <taxon>Paramphistomidae</taxon>
        <taxon>Calicophoron</taxon>
    </lineage>
</organism>
<dbReference type="AlphaFoldDB" id="A0AAV2TT28"/>
<dbReference type="Pfam" id="PF00170">
    <property type="entry name" value="bZIP_1"/>
    <property type="match status" value="1"/>
</dbReference>
<dbReference type="Gene3D" id="1.20.5.170">
    <property type="match status" value="1"/>
</dbReference>
<feature type="compositionally biased region" description="Basic and acidic residues" evidence="6">
    <location>
        <begin position="356"/>
        <end position="369"/>
    </location>
</feature>
<evidence type="ECO:0000259" key="7">
    <source>
        <dbReference type="PROSITE" id="PS50217"/>
    </source>
</evidence>
<feature type="domain" description="BZIP" evidence="7">
    <location>
        <begin position="367"/>
        <end position="430"/>
    </location>
</feature>
<proteinExistence type="inferred from homology"/>
<feature type="region of interest" description="Disordered" evidence="6">
    <location>
        <begin position="1"/>
        <end position="23"/>
    </location>
</feature>
<dbReference type="InterPro" id="IPR005643">
    <property type="entry name" value="JNK"/>
</dbReference>
<comment type="similarity">
    <text evidence="1">Belongs to the bZIP family. Jun subfamily.</text>
</comment>
<evidence type="ECO:0000256" key="2">
    <source>
        <dbReference type="ARBA" id="ARBA00023015"/>
    </source>
</evidence>
<evidence type="ECO:0000256" key="4">
    <source>
        <dbReference type="ARBA" id="ARBA00023163"/>
    </source>
</evidence>
<dbReference type="GO" id="GO:0000981">
    <property type="term" value="F:DNA-binding transcription factor activity, RNA polymerase II-specific"/>
    <property type="evidence" value="ECO:0007669"/>
    <property type="project" value="TreeGrafter"/>
</dbReference>
<evidence type="ECO:0000313" key="9">
    <source>
        <dbReference type="Proteomes" id="UP001497525"/>
    </source>
</evidence>
<dbReference type="GO" id="GO:0005667">
    <property type="term" value="C:transcription regulator complex"/>
    <property type="evidence" value="ECO:0007669"/>
    <property type="project" value="TreeGrafter"/>
</dbReference>
<dbReference type="GO" id="GO:0000978">
    <property type="term" value="F:RNA polymerase II cis-regulatory region sequence-specific DNA binding"/>
    <property type="evidence" value="ECO:0007669"/>
    <property type="project" value="TreeGrafter"/>
</dbReference>
<dbReference type="SUPFAM" id="SSF57959">
    <property type="entry name" value="Leucine zipper domain"/>
    <property type="match status" value="1"/>
</dbReference>
<reference evidence="8" key="1">
    <citation type="submission" date="2024-06" db="EMBL/GenBank/DDBJ databases">
        <authorList>
            <person name="Liu X."/>
            <person name="Lenzi L."/>
            <person name="Haldenby T S."/>
            <person name="Uol C."/>
        </authorList>
    </citation>
    <scope>NUCLEOTIDE SEQUENCE</scope>
</reference>
<feature type="coiled-coil region" evidence="5">
    <location>
        <begin position="392"/>
        <end position="419"/>
    </location>
</feature>
<feature type="region of interest" description="Disordered" evidence="6">
    <location>
        <begin position="176"/>
        <end position="205"/>
    </location>
</feature>
<dbReference type="Proteomes" id="UP001497525">
    <property type="component" value="Unassembled WGS sequence"/>
</dbReference>
<accession>A0AAV2TT28</accession>
<dbReference type="SMART" id="SM00338">
    <property type="entry name" value="BRLZ"/>
    <property type="match status" value="1"/>
</dbReference>
<evidence type="ECO:0000256" key="3">
    <source>
        <dbReference type="ARBA" id="ARBA00023125"/>
    </source>
</evidence>
<dbReference type="EMBL" id="CAXLJL010000678">
    <property type="protein sequence ID" value="CAL5139930.1"/>
    <property type="molecule type" value="Genomic_DNA"/>
</dbReference>
<comment type="caution">
    <text evidence="8">The sequence shown here is derived from an EMBL/GenBank/DDBJ whole genome shotgun (WGS) entry which is preliminary data.</text>
</comment>
<gene>
    <name evidence="8" type="ORF">CDAUBV1_LOCUS15117</name>
</gene>
<dbReference type="Pfam" id="PF03957">
    <property type="entry name" value="Jun"/>
    <property type="match status" value="1"/>
</dbReference>
<evidence type="ECO:0000256" key="1">
    <source>
        <dbReference type="ARBA" id="ARBA00006882"/>
    </source>
</evidence>
<feature type="compositionally biased region" description="Polar residues" evidence="6">
    <location>
        <begin position="12"/>
        <end position="23"/>
    </location>
</feature>
<dbReference type="PROSITE" id="PS00036">
    <property type="entry name" value="BZIP_BASIC"/>
    <property type="match status" value="1"/>
</dbReference>